<dbReference type="GO" id="GO:0048040">
    <property type="term" value="F:UDP-glucuronate decarboxylase activity"/>
    <property type="evidence" value="ECO:0007669"/>
    <property type="project" value="TreeGrafter"/>
</dbReference>
<dbReference type="Proteomes" id="UP000075515">
    <property type="component" value="Unassembled WGS sequence"/>
</dbReference>
<gene>
    <name evidence="6" type="ORF">BE18_19290</name>
</gene>
<dbReference type="SUPFAM" id="SSF51735">
    <property type="entry name" value="NAD(P)-binding Rossmann-fold domains"/>
    <property type="match status" value="1"/>
</dbReference>
<dbReference type="Pfam" id="PF01370">
    <property type="entry name" value="Epimerase"/>
    <property type="match status" value="1"/>
</dbReference>
<name>A0A150T2Q9_SORCE</name>
<keyword evidence="3" id="KW-0520">NAD</keyword>
<organism evidence="6 7">
    <name type="scientific">Sorangium cellulosum</name>
    <name type="common">Polyangium cellulosum</name>
    <dbReference type="NCBI Taxonomy" id="56"/>
    <lineage>
        <taxon>Bacteria</taxon>
        <taxon>Pseudomonadati</taxon>
        <taxon>Myxococcota</taxon>
        <taxon>Polyangia</taxon>
        <taxon>Polyangiales</taxon>
        <taxon>Polyangiaceae</taxon>
        <taxon>Sorangium</taxon>
    </lineage>
</organism>
<comment type="cofactor">
    <cofactor evidence="1">
        <name>NAD(+)</name>
        <dbReference type="ChEBI" id="CHEBI:57540"/>
    </cofactor>
</comment>
<protein>
    <recommendedName>
        <fullName evidence="5">NAD-dependent epimerase/dehydratase domain-containing protein</fullName>
    </recommendedName>
</protein>
<dbReference type="GO" id="GO:0070403">
    <property type="term" value="F:NAD+ binding"/>
    <property type="evidence" value="ECO:0007669"/>
    <property type="project" value="InterPro"/>
</dbReference>
<feature type="domain" description="NAD-dependent epimerase/dehydratase" evidence="5">
    <location>
        <begin position="28"/>
        <end position="274"/>
    </location>
</feature>
<dbReference type="PANTHER" id="PTHR43078">
    <property type="entry name" value="UDP-GLUCURONIC ACID DECARBOXYLASE-RELATED"/>
    <property type="match status" value="1"/>
</dbReference>
<dbReference type="EMBL" id="JEMC01001193">
    <property type="protein sequence ID" value="KYF98994.1"/>
    <property type="molecule type" value="Genomic_DNA"/>
</dbReference>
<dbReference type="InterPro" id="IPR044516">
    <property type="entry name" value="UXS-like"/>
</dbReference>
<dbReference type="PANTHER" id="PTHR43078:SF6">
    <property type="entry name" value="UDP-GLUCURONIC ACID DECARBOXYLASE 1"/>
    <property type="match status" value="1"/>
</dbReference>
<evidence type="ECO:0000256" key="3">
    <source>
        <dbReference type="ARBA" id="ARBA00023027"/>
    </source>
</evidence>
<evidence type="ECO:0000259" key="5">
    <source>
        <dbReference type="Pfam" id="PF01370"/>
    </source>
</evidence>
<dbReference type="InterPro" id="IPR001509">
    <property type="entry name" value="Epimerase_deHydtase"/>
</dbReference>
<dbReference type="InterPro" id="IPR036291">
    <property type="entry name" value="NAD(P)-bd_dom_sf"/>
</dbReference>
<keyword evidence="4" id="KW-0456">Lyase</keyword>
<comment type="caution">
    <text evidence="6">The sequence shown here is derived from an EMBL/GenBank/DDBJ whole genome shotgun (WGS) entry which is preliminary data.</text>
</comment>
<dbReference type="GO" id="GO:0005737">
    <property type="term" value="C:cytoplasm"/>
    <property type="evidence" value="ECO:0007669"/>
    <property type="project" value="TreeGrafter"/>
</dbReference>
<dbReference type="AlphaFoldDB" id="A0A150T2Q9"/>
<accession>A0A150T2Q9</accession>
<dbReference type="GO" id="GO:0042732">
    <property type="term" value="P:D-xylose metabolic process"/>
    <property type="evidence" value="ECO:0007669"/>
    <property type="project" value="InterPro"/>
</dbReference>
<sequence>MDRLIEDELRSLSGMLGDIALRFEGKTVLITGAAGFIGSYIVGVLQELNRSRFRRPAQIVALDNLITGTKESGFFDLGDPNLVFETHDVTKPYLRDIRPDFILHGAGIASPVYYARYPLETITVAVDGIRNVLDLARRTRPEAVLYFSSSEIYGDPDPAFIPTPEDYPGRVSPTGLRACYDESKRLGETLAMVYHRQFGVPVTVVRPFNVYGPGMRRDDSRVLPSFLNAALDRRPIEIHRGGAQTRTFCYATDAVNGFLRVLLLGRPGEVYNIGSDAEEITMRDLAKRVEQAAGEPLDIALAGYPEGYPVGDPNRRCPDITKASRELGYAPTISLEQGLPRMLAWYRLLRSVDRPSG</sequence>
<dbReference type="Gene3D" id="3.40.50.720">
    <property type="entry name" value="NAD(P)-binding Rossmann-like Domain"/>
    <property type="match status" value="1"/>
</dbReference>
<proteinExistence type="predicted"/>
<evidence type="ECO:0000256" key="4">
    <source>
        <dbReference type="ARBA" id="ARBA00023239"/>
    </source>
</evidence>
<evidence type="ECO:0000256" key="2">
    <source>
        <dbReference type="ARBA" id="ARBA00022793"/>
    </source>
</evidence>
<keyword evidence="2" id="KW-0210">Decarboxylase</keyword>
<evidence type="ECO:0000313" key="6">
    <source>
        <dbReference type="EMBL" id="KYF98994.1"/>
    </source>
</evidence>
<reference evidence="6 7" key="1">
    <citation type="submission" date="2014-02" db="EMBL/GenBank/DDBJ databases">
        <title>The small core and large imbalanced accessory genome model reveals a collaborative survival strategy of Sorangium cellulosum strains in nature.</title>
        <authorList>
            <person name="Han K."/>
            <person name="Peng R."/>
            <person name="Blom J."/>
            <person name="Li Y.-Z."/>
        </authorList>
    </citation>
    <scope>NUCLEOTIDE SEQUENCE [LARGE SCALE GENOMIC DNA]</scope>
    <source>
        <strain evidence="6 7">So0149</strain>
    </source>
</reference>
<evidence type="ECO:0000313" key="7">
    <source>
        <dbReference type="Proteomes" id="UP000075515"/>
    </source>
</evidence>
<evidence type="ECO:0000256" key="1">
    <source>
        <dbReference type="ARBA" id="ARBA00001911"/>
    </source>
</evidence>